<dbReference type="AlphaFoldDB" id="A0A1M7PIZ4"/>
<sequence>MPRGPSPALLAMTVAADHIKGKQSAQDGSPEARGIVTGRRRQLLAAGSVSEAKRARTR</sequence>
<protein>
    <submittedName>
        <fullName evidence="2">Uncharacterized protein</fullName>
    </submittedName>
</protein>
<evidence type="ECO:0000313" key="3">
    <source>
        <dbReference type="Proteomes" id="UP000186002"/>
    </source>
</evidence>
<dbReference type="Proteomes" id="UP000186002">
    <property type="component" value="Unassembled WGS sequence"/>
</dbReference>
<evidence type="ECO:0000256" key="1">
    <source>
        <dbReference type="SAM" id="MobiDB-lite"/>
    </source>
</evidence>
<reference evidence="2 3" key="1">
    <citation type="submission" date="2016-11" db="EMBL/GenBank/DDBJ databases">
        <authorList>
            <person name="Jaros S."/>
            <person name="Januszkiewicz K."/>
            <person name="Wedrychowicz H."/>
        </authorList>
    </citation>
    <scope>NUCLEOTIDE SEQUENCE [LARGE SCALE GENOMIC DNA]</scope>
    <source>
        <strain evidence="2 3">DSM 22153</strain>
    </source>
</reference>
<name>A0A1M7PIZ4_9HYPH</name>
<keyword evidence="3" id="KW-1185">Reference proteome</keyword>
<organism evidence="2 3">
    <name type="scientific">Roseibium suaedae</name>
    <dbReference type="NCBI Taxonomy" id="735517"/>
    <lineage>
        <taxon>Bacteria</taxon>
        <taxon>Pseudomonadati</taxon>
        <taxon>Pseudomonadota</taxon>
        <taxon>Alphaproteobacteria</taxon>
        <taxon>Hyphomicrobiales</taxon>
        <taxon>Stappiaceae</taxon>
        <taxon>Roseibium</taxon>
    </lineage>
</organism>
<evidence type="ECO:0000313" key="2">
    <source>
        <dbReference type="EMBL" id="SHN17121.1"/>
    </source>
</evidence>
<feature type="region of interest" description="Disordered" evidence="1">
    <location>
        <begin position="19"/>
        <end position="40"/>
    </location>
</feature>
<dbReference type="STRING" id="735517.SAMN05444272_4452"/>
<proteinExistence type="predicted"/>
<dbReference type="EMBL" id="FRBW01000008">
    <property type="protein sequence ID" value="SHN17121.1"/>
    <property type="molecule type" value="Genomic_DNA"/>
</dbReference>
<accession>A0A1M7PIZ4</accession>
<gene>
    <name evidence="2" type="ORF">SAMN05444272_4452</name>
</gene>